<dbReference type="CDD" id="cd06558">
    <property type="entry name" value="crotonase-like"/>
    <property type="match status" value="1"/>
</dbReference>
<dbReference type="Pfam" id="PF16113">
    <property type="entry name" value="ECH_2"/>
    <property type="match status" value="1"/>
</dbReference>
<dbReference type="AlphaFoldDB" id="A0A382YHT4"/>
<feature type="domain" description="Enoyl-CoA hydratase/isomerase" evidence="1">
    <location>
        <begin position="14"/>
        <end position="68"/>
    </location>
</feature>
<dbReference type="Gene3D" id="3.90.226.10">
    <property type="entry name" value="2-enoyl-CoA Hydratase, Chain A, domain 1"/>
    <property type="match status" value="1"/>
</dbReference>
<accession>A0A382YHT4</accession>
<proteinExistence type="predicted"/>
<dbReference type="EMBL" id="UINC01175756">
    <property type="protein sequence ID" value="SVD82549.1"/>
    <property type="molecule type" value="Genomic_DNA"/>
</dbReference>
<evidence type="ECO:0000259" key="1">
    <source>
        <dbReference type="Pfam" id="PF16113"/>
    </source>
</evidence>
<gene>
    <name evidence="2" type="ORF">METZ01_LOCUS435403</name>
</gene>
<evidence type="ECO:0000313" key="2">
    <source>
        <dbReference type="EMBL" id="SVD82549.1"/>
    </source>
</evidence>
<dbReference type="PANTHER" id="PTHR11941:SF54">
    <property type="entry name" value="ENOYL-COA HYDRATASE, MITOCHONDRIAL"/>
    <property type="match status" value="1"/>
</dbReference>
<name>A0A382YHT4_9ZZZZ</name>
<dbReference type="InterPro" id="IPR045004">
    <property type="entry name" value="ECH_dom"/>
</dbReference>
<reference evidence="2" key="1">
    <citation type="submission" date="2018-05" db="EMBL/GenBank/DDBJ databases">
        <authorList>
            <person name="Lanie J.A."/>
            <person name="Ng W.-L."/>
            <person name="Kazmierczak K.M."/>
            <person name="Andrzejewski T.M."/>
            <person name="Davidsen T.M."/>
            <person name="Wayne K.J."/>
            <person name="Tettelin H."/>
            <person name="Glass J.I."/>
            <person name="Rusch D."/>
            <person name="Podicherti R."/>
            <person name="Tsui H.-C.T."/>
            <person name="Winkler M.E."/>
        </authorList>
    </citation>
    <scope>NUCLEOTIDE SEQUENCE</scope>
</reference>
<protein>
    <recommendedName>
        <fullName evidence="1">Enoyl-CoA hydratase/isomerase domain-containing protein</fullName>
    </recommendedName>
</protein>
<dbReference type="GO" id="GO:0003824">
    <property type="term" value="F:catalytic activity"/>
    <property type="evidence" value="ECO:0007669"/>
    <property type="project" value="UniProtKB-ARBA"/>
</dbReference>
<dbReference type="PANTHER" id="PTHR11941">
    <property type="entry name" value="ENOYL-COA HYDRATASE-RELATED"/>
    <property type="match status" value="1"/>
</dbReference>
<dbReference type="GO" id="GO:0006635">
    <property type="term" value="P:fatty acid beta-oxidation"/>
    <property type="evidence" value="ECO:0007669"/>
    <property type="project" value="TreeGrafter"/>
</dbReference>
<feature type="non-terminal residue" evidence="2">
    <location>
        <position position="99"/>
    </location>
</feature>
<dbReference type="InterPro" id="IPR029045">
    <property type="entry name" value="ClpP/crotonase-like_dom_sf"/>
</dbReference>
<sequence>MSDVVSYLVDGRTAIITINRAKKLNALDEDVIQGLRSCFRRYADSDERCAILAAAGDRAFSVGADIKNPPKEMWQGVPGVGVLTDKPVIACVQGYCVGG</sequence>
<organism evidence="2">
    <name type="scientific">marine metagenome</name>
    <dbReference type="NCBI Taxonomy" id="408172"/>
    <lineage>
        <taxon>unclassified sequences</taxon>
        <taxon>metagenomes</taxon>
        <taxon>ecological metagenomes</taxon>
    </lineage>
</organism>
<dbReference type="SUPFAM" id="SSF52096">
    <property type="entry name" value="ClpP/crotonase"/>
    <property type="match status" value="1"/>
</dbReference>